<reference evidence="2 3" key="1">
    <citation type="submission" date="2024-06" db="EMBL/GenBank/DDBJ databases">
        <authorList>
            <person name="Chen R.Y."/>
        </authorList>
    </citation>
    <scope>NUCLEOTIDE SEQUENCE [LARGE SCALE GENOMIC DNA]</scope>
    <source>
        <strain evidence="2 3">D2</strain>
    </source>
</reference>
<evidence type="ECO:0000313" key="2">
    <source>
        <dbReference type="EMBL" id="MER2493989.1"/>
    </source>
</evidence>
<dbReference type="Proteomes" id="UP001467690">
    <property type="component" value="Unassembled WGS sequence"/>
</dbReference>
<keyword evidence="1" id="KW-0812">Transmembrane</keyword>
<organism evidence="2 3">
    <name type="scientific">Catenovulum sediminis</name>
    <dbReference type="NCBI Taxonomy" id="1740262"/>
    <lineage>
        <taxon>Bacteria</taxon>
        <taxon>Pseudomonadati</taxon>
        <taxon>Pseudomonadota</taxon>
        <taxon>Gammaproteobacteria</taxon>
        <taxon>Alteromonadales</taxon>
        <taxon>Alteromonadaceae</taxon>
        <taxon>Catenovulum</taxon>
    </lineage>
</organism>
<proteinExistence type="predicted"/>
<accession>A0ABV1RM12</accession>
<keyword evidence="1" id="KW-0472">Membrane</keyword>
<dbReference type="RefSeq" id="WP_143872423.1">
    <property type="nucleotide sequence ID" value="NZ_CP041660.1"/>
</dbReference>
<evidence type="ECO:0008006" key="4">
    <source>
        <dbReference type="Google" id="ProtNLM"/>
    </source>
</evidence>
<evidence type="ECO:0000256" key="1">
    <source>
        <dbReference type="SAM" id="Phobius"/>
    </source>
</evidence>
<feature type="transmembrane region" description="Helical" evidence="1">
    <location>
        <begin position="76"/>
        <end position="96"/>
    </location>
</feature>
<keyword evidence="1" id="KW-1133">Transmembrane helix</keyword>
<dbReference type="EMBL" id="JBELOE010000280">
    <property type="protein sequence ID" value="MER2493989.1"/>
    <property type="molecule type" value="Genomic_DNA"/>
</dbReference>
<keyword evidence="3" id="KW-1185">Reference proteome</keyword>
<comment type="caution">
    <text evidence="2">The sequence shown here is derived from an EMBL/GenBank/DDBJ whole genome shotgun (WGS) entry which is preliminary data.</text>
</comment>
<sequence>MINKQKTTKNNEIERRKGSDALIKVIRLTNLLAWLSFILAMIWFRLARPEKVPGYAKYKKIEDTYRDVWLQDWTDLLFIQLVICSVITVFAMVLNLRRLKRKSDHFHYNLILLLLVCIAAVLYLLFNIFPQF</sequence>
<feature type="transmembrane region" description="Helical" evidence="1">
    <location>
        <begin position="21"/>
        <end position="44"/>
    </location>
</feature>
<evidence type="ECO:0000313" key="3">
    <source>
        <dbReference type="Proteomes" id="UP001467690"/>
    </source>
</evidence>
<protein>
    <recommendedName>
        <fullName evidence="4">DUF1634 domain-containing protein</fullName>
    </recommendedName>
</protein>
<feature type="transmembrane region" description="Helical" evidence="1">
    <location>
        <begin position="108"/>
        <end position="129"/>
    </location>
</feature>
<gene>
    <name evidence="2" type="ORF">ABS311_19110</name>
</gene>
<name>A0ABV1RM12_9ALTE</name>